<feature type="domain" description="Peptidase M60" evidence="1">
    <location>
        <begin position="58"/>
        <end position="355"/>
    </location>
</feature>
<gene>
    <name evidence="2" type="ORF">DFP96_103243</name>
</gene>
<dbReference type="InterPro" id="IPR042279">
    <property type="entry name" value="Pep_M60_3"/>
</dbReference>
<dbReference type="EMBL" id="SNZK01000003">
    <property type="protein sequence ID" value="TDR54144.1"/>
    <property type="molecule type" value="Genomic_DNA"/>
</dbReference>
<evidence type="ECO:0000313" key="3">
    <source>
        <dbReference type="Proteomes" id="UP000295558"/>
    </source>
</evidence>
<keyword evidence="3" id="KW-1185">Reference proteome</keyword>
<evidence type="ECO:0000313" key="2">
    <source>
        <dbReference type="EMBL" id="TDR54144.1"/>
    </source>
</evidence>
<dbReference type="Proteomes" id="UP000295558">
    <property type="component" value="Unassembled WGS sequence"/>
</dbReference>
<dbReference type="RefSeq" id="WP_133620274.1">
    <property type="nucleotide sequence ID" value="NZ_JAASUO010000001.1"/>
</dbReference>
<dbReference type="PROSITE" id="PS51723">
    <property type="entry name" value="PEPTIDASE_M60"/>
    <property type="match status" value="1"/>
</dbReference>
<proteinExistence type="predicted"/>
<dbReference type="Gene3D" id="1.10.390.30">
    <property type="entry name" value="Peptidase M60, enhancin-like domain 3"/>
    <property type="match status" value="1"/>
</dbReference>
<dbReference type="InterPro" id="IPR004954">
    <property type="entry name" value="Mucin-bd"/>
</dbReference>
<comment type="caution">
    <text evidence="2">The sequence shown here is derived from an EMBL/GenBank/DDBJ whole genome shotgun (WGS) entry which is preliminary data.</text>
</comment>
<dbReference type="Gene3D" id="3.40.390.80">
    <property type="entry name" value="Peptidase M60, enhancin-like domain 2"/>
    <property type="match status" value="1"/>
</dbReference>
<organism evidence="2 3">
    <name type="scientific">Listeria rocourtiae</name>
    <dbReference type="NCBI Taxonomy" id="647910"/>
    <lineage>
        <taxon>Bacteria</taxon>
        <taxon>Bacillati</taxon>
        <taxon>Bacillota</taxon>
        <taxon>Bacilli</taxon>
        <taxon>Bacillales</taxon>
        <taxon>Listeriaceae</taxon>
        <taxon>Listeria</taxon>
    </lineage>
</organism>
<dbReference type="OrthoDB" id="2392728at2"/>
<dbReference type="SMART" id="SM01276">
    <property type="entry name" value="M60-like"/>
    <property type="match status" value="1"/>
</dbReference>
<dbReference type="InterPro" id="IPR031161">
    <property type="entry name" value="Peptidase_M60_dom"/>
</dbReference>
<accession>A0A4R6ZPL9</accession>
<evidence type="ECO:0000259" key="1">
    <source>
        <dbReference type="PROSITE" id="PS51723"/>
    </source>
</evidence>
<dbReference type="Pfam" id="PF03272">
    <property type="entry name" value="Mucin_bdg"/>
    <property type="match status" value="2"/>
</dbReference>
<dbReference type="Pfam" id="PF13402">
    <property type="entry name" value="Peptidase_M60"/>
    <property type="match status" value="1"/>
</dbReference>
<reference evidence="2 3" key="1">
    <citation type="submission" date="2019-03" db="EMBL/GenBank/DDBJ databases">
        <title>Genomic Encyclopedia of Type Strains, Phase III (KMG-III): the genomes of soil and plant-associated and newly described type strains.</title>
        <authorList>
            <person name="Whitman W."/>
        </authorList>
    </citation>
    <scope>NUCLEOTIDE SEQUENCE [LARGE SCALE GENOMIC DNA]</scope>
    <source>
        <strain evidence="2 3">CECT 7972</strain>
    </source>
</reference>
<name>A0A4R6ZPL9_9LIST</name>
<sequence>MMNTKIKGAFAFILLLTVVVTITMMQPKVNAATLEKKLYTLEEPTWLKNQGFSKGINHDKQDLGIVLPKAGVIEIRQKNTNFKGNVTLELLNDDNKTESSQPIGSSWVTVTAINDAVPFVRTVYTADRNAPVVEYKVSDNIMDLPVFKQGDSEANFFKKWDTTNASFGLIGNKYIQILVPKGDKAYLKKMNDFSSINALLAYYDNVFETYNELAGLSFTPQKATDKNIPNRYFAKADKNGVGAGYYGDTHTAETSSSVIAFWLKPGWGGLHEIGHGYQGTFMADNNFSTGEVWNNIYANSMQKKSGYYNGWLYEGNVATQETDFYKNVYTSKTPTNDWNFRNKLYMLTLMKDKAGDQAFTHFNQSHRAEVNEKTIGENPLVLDLLSKYFGEVSNYNFTPYLELVQGSMSRNQKMENLYSGNKAVYPLASLLSGDNLQKARKDIALDTKWGLVSNNQLEKYKVANTMNIQFTINDFTQIKGRTLKIKDGEDVVREVKVTAPTVTIKNMPIGIYTLDIPTGVDRFYEPSTNYLAVSDFSNNVTIQMDELRTSDIATQELIFKGISDAIFAKASVDPEKGNLEFAITKSDPHVYFKDDYASIQVFNENGQSVFKSAMNGVKTEKGKSQLAIKPGFTIKVMHREPTRFSITGTATKLTNTSVNQVFKVTKYGLISDLTGVTAQDALMNYKQKLAIFASIISGNSKFKNEDNIILKSMLRKGITYLPDTDQANYQKNYTDLIAVKKESSQTILSGEQFQFHLKGYSDWEFANVRINLSTMKATITQNFGEPHSYFTDAYATVKINNTRGKETFKKDFIGRGRALATQNNVSIAIGDFITVAHQESDIRLFLNNEKTGENYETYKAATYLVTIDGLEKIDASDIPTPPAEDPYITIPF</sequence>
<dbReference type="AlphaFoldDB" id="A0A4R6ZPL9"/>
<protein>
    <submittedName>
        <fullName evidence="2">Carbohydrate-binding protein (Putative mucin)</fullName>
    </submittedName>
</protein>